<dbReference type="AlphaFoldDB" id="A0A672U2C0"/>
<sequence>VCGAKKENIIKKCDFKITMNNKNHHTEEISTERLIVRRGQPFTITVCFSAPIHSYLWQLKRTFLIVQTGNIVTIAIRALVLHPP</sequence>
<dbReference type="SUPFAM" id="SSF81296">
    <property type="entry name" value="E set domains"/>
    <property type="match status" value="1"/>
</dbReference>
<dbReference type="Ensembl" id="ENSSHBT00005009906.1">
    <property type="protein sequence ID" value="ENSSHBP00005008229.1"/>
    <property type="gene ID" value="ENSSHBG00005007176.1"/>
</dbReference>
<protein>
    <recommendedName>
        <fullName evidence="2">Transglutaminase N-terminal domain-containing protein</fullName>
    </recommendedName>
</protein>
<evidence type="ECO:0000313" key="4">
    <source>
        <dbReference type="Proteomes" id="UP000472266"/>
    </source>
</evidence>
<evidence type="ECO:0000256" key="1">
    <source>
        <dbReference type="ARBA" id="ARBA00005968"/>
    </source>
</evidence>
<keyword evidence="4" id="KW-1185">Reference proteome</keyword>
<comment type="similarity">
    <text evidence="1">Belongs to the transglutaminase superfamily. Transglutaminase family.</text>
</comment>
<feature type="domain" description="Transglutaminase N-terminal" evidence="2">
    <location>
        <begin position="11"/>
        <end position="70"/>
    </location>
</feature>
<dbReference type="InterPro" id="IPR001102">
    <property type="entry name" value="Transglutaminase_N"/>
</dbReference>
<dbReference type="Pfam" id="PF00868">
    <property type="entry name" value="Transglut_N"/>
    <property type="match status" value="1"/>
</dbReference>
<organism evidence="3 4">
    <name type="scientific">Strigops habroptila</name>
    <name type="common">Kakapo</name>
    <dbReference type="NCBI Taxonomy" id="2489341"/>
    <lineage>
        <taxon>Eukaryota</taxon>
        <taxon>Metazoa</taxon>
        <taxon>Chordata</taxon>
        <taxon>Craniata</taxon>
        <taxon>Vertebrata</taxon>
        <taxon>Euteleostomi</taxon>
        <taxon>Archelosauria</taxon>
        <taxon>Archosauria</taxon>
        <taxon>Dinosauria</taxon>
        <taxon>Saurischia</taxon>
        <taxon>Theropoda</taxon>
        <taxon>Coelurosauria</taxon>
        <taxon>Aves</taxon>
        <taxon>Neognathae</taxon>
        <taxon>Neoaves</taxon>
        <taxon>Telluraves</taxon>
        <taxon>Australaves</taxon>
        <taxon>Psittaciformes</taxon>
        <taxon>Psittacidae</taxon>
        <taxon>Strigops</taxon>
    </lineage>
</organism>
<evidence type="ECO:0000259" key="2">
    <source>
        <dbReference type="Pfam" id="PF00868"/>
    </source>
</evidence>
<proteinExistence type="inferred from homology"/>
<dbReference type="Gene3D" id="2.60.40.10">
    <property type="entry name" value="Immunoglobulins"/>
    <property type="match status" value="1"/>
</dbReference>
<dbReference type="InterPro" id="IPR014756">
    <property type="entry name" value="Ig_E-set"/>
</dbReference>
<accession>A0A672U2C0</accession>
<dbReference type="InterPro" id="IPR013783">
    <property type="entry name" value="Ig-like_fold"/>
</dbReference>
<dbReference type="Proteomes" id="UP000472266">
    <property type="component" value="Chromosome 14"/>
</dbReference>
<dbReference type="InParanoid" id="A0A672U2C0"/>
<name>A0A672U2C0_STRHB</name>
<reference evidence="3" key="2">
    <citation type="submission" date="2025-08" db="UniProtKB">
        <authorList>
            <consortium name="Ensembl"/>
        </authorList>
    </citation>
    <scope>IDENTIFICATION</scope>
</reference>
<reference evidence="3" key="3">
    <citation type="submission" date="2025-09" db="UniProtKB">
        <authorList>
            <consortium name="Ensembl"/>
        </authorList>
    </citation>
    <scope>IDENTIFICATION</scope>
</reference>
<evidence type="ECO:0000313" key="3">
    <source>
        <dbReference type="Ensembl" id="ENSSHBP00005008229.1"/>
    </source>
</evidence>
<reference evidence="3 4" key="1">
    <citation type="submission" date="2019-11" db="EMBL/GenBank/DDBJ databases">
        <title>Strigops habroptila (kakapo) genome, bStrHab1, primary haplotype, v2.</title>
        <authorList>
            <person name="Jarvis E.D."/>
            <person name="Howard J."/>
            <person name="Rhie A."/>
            <person name="Phillippy A."/>
            <person name="Korlach J."/>
            <person name="Digby A."/>
            <person name="Iorns D."/>
            <person name="Eason D."/>
            <person name="Robertson B."/>
            <person name="Raemaekers T."/>
            <person name="Howe K."/>
            <person name="Lewin H."/>
            <person name="Damas J."/>
            <person name="Hastie A."/>
            <person name="Tracey A."/>
            <person name="Chow W."/>
            <person name="Fedrigo O."/>
        </authorList>
    </citation>
    <scope>NUCLEOTIDE SEQUENCE [LARGE SCALE GENOMIC DNA]</scope>
</reference>